<proteinExistence type="predicted"/>
<keyword evidence="3" id="KW-1185">Reference proteome</keyword>
<accession>A0ABS5PW37</accession>
<dbReference type="Gene3D" id="2.40.50.230">
    <property type="entry name" value="Gp5 N-terminal domain"/>
    <property type="match status" value="1"/>
</dbReference>
<dbReference type="Pfam" id="PF04717">
    <property type="entry name" value="Phage_base_V"/>
    <property type="match status" value="1"/>
</dbReference>
<dbReference type="NCBIfam" id="TIGR01644">
    <property type="entry name" value="phage_P2_V"/>
    <property type="match status" value="1"/>
</dbReference>
<comment type="caution">
    <text evidence="2">The sequence shown here is derived from an EMBL/GenBank/DDBJ whole genome shotgun (WGS) entry which is preliminary data.</text>
</comment>
<reference evidence="2 3" key="1">
    <citation type="journal article" date="2021" name="Syst. Appl. Microbiol.">
        <title>Pseudomonas lalucatii sp. nov. isolated from Vallgornera, a karstic cave in Mallorca, Western Mediterranean.</title>
        <authorList>
            <person name="Busquets A."/>
            <person name="Mulet M."/>
            <person name="Gomila M."/>
            <person name="Garcia-Valdes E."/>
        </authorList>
    </citation>
    <scope>NUCLEOTIDE SEQUENCE [LARGE SCALE GENOMIC DNA]</scope>
    <source>
        <strain evidence="2 3">R1b54</strain>
    </source>
</reference>
<sequence length="135" mass="14446">MDPIAELNRRLDNLIRPGTVAAVDLVKARCRVKTGAITTGWLPWFTRRAGSTNEWDPVSVGEQCLVLSPSGEPAQGFALVGLYSDAHPAQSASASLHRLQWANGDFLQHDAATGALTIQCAGPVKILGSRIDLNE</sequence>
<organism evidence="2 3">
    <name type="scientific">Pseudomonas lalucatii</name>
    <dbReference type="NCBI Taxonomy" id="1424203"/>
    <lineage>
        <taxon>Bacteria</taxon>
        <taxon>Pseudomonadati</taxon>
        <taxon>Pseudomonadota</taxon>
        <taxon>Gammaproteobacteria</taxon>
        <taxon>Pseudomonadales</taxon>
        <taxon>Pseudomonadaceae</taxon>
        <taxon>Pseudomonas</taxon>
    </lineage>
</organism>
<dbReference type="Proteomes" id="UP001196601">
    <property type="component" value="Unassembled WGS sequence"/>
</dbReference>
<dbReference type="InterPro" id="IPR037026">
    <property type="entry name" value="Vgr_OB-fold_dom_sf"/>
</dbReference>
<protein>
    <submittedName>
        <fullName evidence="2">Phage baseplate assembly protein V</fullName>
    </submittedName>
</protein>
<evidence type="ECO:0000259" key="1">
    <source>
        <dbReference type="Pfam" id="PF04717"/>
    </source>
</evidence>
<feature type="domain" description="Gp5/Type VI secretion system Vgr protein OB-fold" evidence="1">
    <location>
        <begin position="16"/>
        <end position="83"/>
    </location>
</feature>
<name>A0ABS5PW37_9PSED</name>
<dbReference type="InterPro" id="IPR006531">
    <property type="entry name" value="Gp5/Vgr_OB"/>
</dbReference>
<evidence type="ECO:0000313" key="2">
    <source>
        <dbReference type="EMBL" id="MBS7660559.1"/>
    </source>
</evidence>
<dbReference type="RefSeq" id="WP_213637933.1">
    <property type="nucleotide sequence ID" value="NZ_JADPMV010000001.1"/>
</dbReference>
<dbReference type="EMBL" id="JADPMV010000001">
    <property type="protein sequence ID" value="MBS7660559.1"/>
    <property type="molecule type" value="Genomic_DNA"/>
</dbReference>
<evidence type="ECO:0000313" key="3">
    <source>
        <dbReference type="Proteomes" id="UP001196601"/>
    </source>
</evidence>
<gene>
    <name evidence="2" type="ORF">I0D00_01155</name>
</gene>
<dbReference type="InterPro" id="IPR013046">
    <property type="entry name" value="GpV/Gp45"/>
</dbReference>